<dbReference type="Pfam" id="PF24877">
    <property type="entry name" value="ILV_EDD_C"/>
    <property type="match status" value="1"/>
</dbReference>
<accession>A0ABR0QNY8</accession>
<feature type="domain" description="Wall-associated receptor kinase galacturonan-binding" evidence="24">
    <location>
        <begin position="619"/>
        <end position="660"/>
    </location>
</feature>
<evidence type="ECO:0000256" key="19">
    <source>
        <dbReference type="ARBA" id="ARBA00029490"/>
    </source>
</evidence>
<dbReference type="Pfam" id="PF13947">
    <property type="entry name" value="GUB_WAK_bind"/>
    <property type="match status" value="2"/>
</dbReference>
<dbReference type="InterPro" id="IPR050165">
    <property type="entry name" value="DHAD_IlvD/Edd"/>
</dbReference>
<evidence type="ECO:0000256" key="18">
    <source>
        <dbReference type="ARBA" id="ARBA00029437"/>
    </source>
</evidence>
<comment type="cofactor">
    <cofactor evidence="1">
        <name>Mg(2+)</name>
        <dbReference type="ChEBI" id="CHEBI:18420"/>
    </cofactor>
</comment>
<evidence type="ECO:0000256" key="2">
    <source>
        <dbReference type="ARBA" id="ARBA00004167"/>
    </source>
</evidence>
<feature type="region of interest" description="Disordered" evidence="22">
    <location>
        <begin position="1641"/>
        <end position="1661"/>
    </location>
</feature>
<dbReference type="PROSITE" id="PS50818">
    <property type="entry name" value="INTEIN_C_TER"/>
    <property type="match status" value="1"/>
</dbReference>
<dbReference type="InterPro" id="IPR013083">
    <property type="entry name" value="Znf_RING/FYVE/PHD"/>
</dbReference>
<dbReference type="InterPro" id="IPR025287">
    <property type="entry name" value="WAK_GUB"/>
</dbReference>
<evidence type="ECO:0000256" key="11">
    <source>
        <dbReference type="ARBA" id="ARBA00023004"/>
    </source>
</evidence>
<keyword evidence="10" id="KW-1133">Transmembrane helix</keyword>
<evidence type="ECO:0000256" key="10">
    <source>
        <dbReference type="ARBA" id="ARBA00022989"/>
    </source>
</evidence>
<evidence type="ECO:0000256" key="5">
    <source>
        <dbReference type="ARBA" id="ARBA00022692"/>
    </source>
</evidence>
<dbReference type="Gene3D" id="3.30.40.10">
    <property type="entry name" value="Zinc/RING finger domain, C3HC4 (zinc finger)"/>
    <property type="match status" value="1"/>
</dbReference>
<feature type="region of interest" description="Disordered" evidence="22">
    <location>
        <begin position="1948"/>
        <end position="1976"/>
    </location>
</feature>
<organism evidence="26 27">
    <name type="scientific">Gossypium arboreum</name>
    <name type="common">Tree cotton</name>
    <name type="synonym">Gossypium nanking</name>
    <dbReference type="NCBI Taxonomy" id="29729"/>
    <lineage>
        <taxon>Eukaryota</taxon>
        <taxon>Viridiplantae</taxon>
        <taxon>Streptophyta</taxon>
        <taxon>Embryophyta</taxon>
        <taxon>Tracheophyta</taxon>
        <taxon>Spermatophyta</taxon>
        <taxon>Magnoliopsida</taxon>
        <taxon>eudicotyledons</taxon>
        <taxon>Gunneridae</taxon>
        <taxon>Pentapetalae</taxon>
        <taxon>rosids</taxon>
        <taxon>malvids</taxon>
        <taxon>Malvales</taxon>
        <taxon>Malvaceae</taxon>
        <taxon>Malvoideae</taxon>
        <taxon>Gossypium</taxon>
    </lineage>
</organism>
<gene>
    <name evidence="26" type="ORF">PVK06_009940</name>
</gene>
<keyword evidence="5" id="KW-0812">Transmembrane</keyword>
<evidence type="ECO:0000256" key="8">
    <source>
        <dbReference type="ARBA" id="ARBA00022729"/>
    </source>
</evidence>
<protein>
    <recommendedName>
        <fullName evidence="19">dihydroxy-acid dehydratase</fullName>
        <ecNumber evidence="19">4.2.1.9</ecNumber>
    </recommendedName>
</protein>
<dbReference type="InterPro" id="IPR056740">
    <property type="entry name" value="ILV_EDD_C"/>
</dbReference>
<sequence>MQATFLSSRTTVLPATKPATAIPNRRQCLSVTAQSQATVTAEPPSPSAVKLNKYSSRITEPKSQGASQAMLYGVGLSEDDMSKPQVGISSVWYEGNTCNMHLLKLSEEVKRGVEEAGMIGFRFNTVGVSDGISMGTRGMCFSLQSRDLIADSIETVMSAQWYDGNISIPGCDKNMPGTIIAMGRLNRPSIMVYGGTIKPGHFQGNTFDIVSAFQCYGEYVSGSISDEQRKNVILNSCPGAGACGGMYTANTMASAIEAMGMSLPYSSSIPAEDPLKLDECRLAGKYLLELLKMDLKPRDIITRKSLRNAMVIVMALGGSTNAVLHLIAIARSVGLELTLDDFQKVSDEVPFLADLKPSGKYVMEDVHKIGGTPAVIRFLLEHGYLDGDCMTVTGKTMAENAQSYPRFPDGQDIIRPVSNPIKKTGHIQILRGNLAPEGSVAKITGKEGLYFSGPALVFEGEEAMLAAISENPSSFKGKVVVIRGEGPKGGPGMPEMLTPTSAIMGAGLGKDVALLTDGRFSGGSHGFVVGHICPEAQEGGPIGLVQNGDLISIDVQKRAINVELTDAELNERRKKWTSPPYKANRGVLHKLIFTDLTTQHNLHKESKLPWLIRAASSDCHETCGSVVIRYPFGIRTGCYYNPWFRVTCNQTTNGPKPFINRINLELLLHFPKIGDTVFVNNPVIYLNCDNKGNNGTTSSASVNLQGSPFFFSSIFNGLGSVGCGYLTAVFHDNLTDPMASCLQQRCSNQTSEFSVYRRRGTTFPTCYAPISEDIISYTASVTEVNNTGPGSNRCASVFINYNNLLVSYISEMKDVAVSDFLSFRRISIRTTHVPAVLRWNPCDLGAELCALANRFDGCLRRCGKVDIPYPFGIEYGCYMNEWFRVTCNETIDGSKLYISSINLQLLNVSVLQGTATINNSITYSNCLKEDGDTDGVSINLKGTPFLFSTEYNIFMSVGCGSLTTFSYSLTDEYPVRACMQPICANFLASDTSCSTDLPSDLSSFAANMKEIYPSNDTKSCGSAFMVDHRYLDSLETINSKKTTLTHVPTTLQWSTPKRGLCFTSGSNTFLNEDRKYSWKNLSQSYLCVCTTYINVDENLFTNSCQGLDESHCHTEYKYCYMLCMDAFGSNCSSSTSCPDGYEYSDERAMCMRISYDPSFFSKKKSQKFPIIIANSDCNETCGSVRIWYLFGIRTGCYHNSWFRVTCNQTTNGPKPFISRINLEIFDLSEDSHTVFVNNPVIYLNCDNKASATKVINPGRKRCTSAFITYIDLFMSWSKDVSTGDTVNFSYIIIGIDTTHVPAVLEWNPWDLEVLQGTATINNSITYFNCRKEDGDTDGVRINLKGTPFIFSTEYNIFMSAGCGSLTTFSYSLTDEFPIRACLQPICANFATSNVNCATDVPFDLISFAINMKCIYPSNASRRSCRSAFIVDHRYLDSLKTINSNSNDTWTVTHVPATLQWATPKRGLSLVLHNHHVLMDMCKPSHLVDFVTEKMSEKSQYFPIIIGRFFRFQSSRNQNLKMEDMDIDSIVDIPDTPERLSSHQVNGGNFIDKESSLSVAGHVGGSSTTGEESLDRQRGRGRLLPTNGHNRKHYVNPLKLSGSTDEIERLKNTIFLSPPECTRENAPLFRKTATARSRNCLREQEKDKGKAPCSKLPSKSSGFQEDHTFLDLTEQRMHNQIPEMEFLQSASENCLTEGRTEGQMPTNGGSYASRTRCKGKEKVEVELRSIGSDMSNGKGVDLSHGSPLRIEKQFPASHQSVVSPRAVGKRRLVRNGCISPHNIAIRAKQNEQSQSNFRAEQNFDNVVSSSPCMLSEIVTEDNNSGKGKRVAHPHTPKEHDINVINLSSSPMSNNGEASGFGDVNRDACFEEKGGWRSTHNFSKNVDDTTGHHLRRFNNVGCQASQRNDNGVVKRNNASRGKTMIQCDSPQIFCATETAPVISNIDQISESSRANMLPKRQTKHGLTSRNNGESSRVSRNDSDIVFLGSSRVSSSSRSSNFHIAEHLDVLDLDNSPELRGINANNTDSVNDEDAEAKARQLEADEKLARELQEQLYHEIDENIAWTLQQEEDALHPTFRTLHEPDHRVSTRQSRMQPPLRNFQNSSNRRGVQTHFPTSARVSRLRNRILNQPRMAPSRTRNFQFPLDMDLDMRLDILEAMEAAIGDSDDMGMASHIFQIQRDFNENDYEMLLALDDNNHQHGGASINQINSLPLSKVQTDNFEEACAICLETPAIGETIRHLPCLHKFHKDDVNKFVFFMFVRYFVDVAVYRSMAEQENIMPGLQIIYHLNRSVPALYG</sequence>
<dbReference type="EC" id="4.2.1.9" evidence="19"/>
<evidence type="ECO:0000259" key="24">
    <source>
        <dbReference type="Pfam" id="PF13947"/>
    </source>
</evidence>
<feature type="region of interest" description="Disordered" evidence="22">
    <location>
        <begin position="1558"/>
        <end position="1591"/>
    </location>
</feature>
<dbReference type="PROSITE" id="PS00887">
    <property type="entry name" value="ILVD_EDD_2"/>
    <property type="match status" value="1"/>
</dbReference>
<keyword evidence="15" id="KW-0100">Branched-chain amino acid biosynthesis</keyword>
<evidence type="ECO:0000256" key="20">
    <source>
        <dbReference type="ARBA" id="ARBA00034078"/>
    </source>
</evidence>
<keyword evidence="6" id="KW-0001">2Fe-2S</keyword>
<feature type="region of interest" description="Disordered" evidence="22">
    <location>
        <begin position="2085"/>
        <end position="2109"/>
    </location>
</feature>
<evidence type="ECO:0000259" key="25">
    <source>
        <dbReference type="Pfam" id="PF24877"/>
    </source>
</evidence>
<dbReference type="EMBL" id="JARKNE010000003">
    <property type="protein sequence ID" value="KAK5841032.1"/>
    <property type="molecule type" value="Genomic_DNA"/>
</dbReference>
<evidence type="ECO:0000313" key="27">
    <source>
        <dbReference type="Proteomes" id="UP001358586"/>
    </source>
</evidence>
<dbReference type="NCBIfam" id="NF002068">
    <property type="entry name" value="PRK00911.1"/>
    <property type="match status" value="1"/>
</dbReference>
<comment type="catalytic activity">
    <reaction evidence="21">
        <text>(2R,3R)-2,3-dihydroxy-3-methylpentanoate = (S)-3-methyl-2-oxopentanoate + H2O</text>
        <dbReference type="Rhea" id="RHEA:27694"/>
        <dbReference type="ChEBI" id="CHEBI:15377"/>
        <dbReference type="ChEBI" id="CHEBI:35146"/>
        <dbReference type="ChEBI" id="CHEBI:49258"/>
        <dbReference type="EC" id="4.2.1.9"/>
    </reaction>
    <physiologicalReaction direction="left-to-right" evidence="21">
        <dbReference type="Rhea" id="RHEA:27695"/>
    </physiologicalReaction>
</comment>
<comment type="pathway">
    <text evidence="18">Amino-acid biosynthesis; L-isoleucine biosynthesis; L-isoleucine from 2-oxobutanoate: step 3/4.</text>
</comment>
<keyword evidence="4" id="KW-0028">Amino-acid biosynthesis</keyword>
<evidence type="ECO:0000256" key="16">
    <source>
        <dbReference type="ARBA" id="ARBA00029304"/>
    </source>
</evidence>
<feature type="compositionally biased region" description="Polar residues" evidence="22">
    <location>
        <begin position="2088"/>
        <end position="2109"/>
    </location>
</feature>
<dbReference type="SUPFAM" id="SSF57850">
    <property type="entry name" value="RING/U-box"/>
    <property type="match status" value="1"/>
</dbReference>
<evidence type="ECO:0000259" key="23">
    <source>
        <dbReference type="Pfam" id="PF00920"/>
    </source>
</evidence>
<evidence type="ECO:0000256" key="22">
    <source>
        <dbReference type="SAM" id="MobiDB-lite"/>
    </source>
</evidence>
<dbReference type="Pfam" id="PF00920">
    <property type="entry name" value="ILVD_EDD_N"/>
    <property type="match status" value="1"/>
</dbReference>
<feature type="domain" description="Dihydroxy-acid/6-phosphogluconate dehydratase C-terminal" evidence="25">
    <location>
        <begin position="412"/>
        <end position="590"/>
    </location>
</feature>
<feature type="compositionally biased region" description="Polar residues" evidence="22">
    <location>
        <begin position="1962"/>
        <end position="1973"/>
    </location>
</feature>
<evidence type="ECO:0000256" key="17">
    <source>
        <dbReference type="ARBA" id="ARBA00029436"/>
    </source>
</evidence>
<dbReference type="InterPro" id="IPR020558">
    <property type="entry name" value="DiOHA_6PGluconate_deHydtase_CS"/>
</dbReference>
<dbReference type="Gene3D" id="3.50.30.80">
    <property type="entry name" value="IlvD/EDD C-terminal domain-like"/>
    <property type="match status" value="1"/>
</dbReference>
<evidence type="ECO:0000256" key="1">
    <source>
        <dbReference type="ARBA" id="ARBA00001946"/>
    </source>
</evidence>
<evidence type="ECO:0000256" key="4">
    <source>
        <dbReference type="ARBA" id="ARBA00022605"/>
    </source>
</evidence>
<evidence type="ECO:0000256" key="14">
    <source>
        <dbReference type="ARBA" id="ARBA00023239"/>
    </source>
</evidence>
<dbReference type="SUPFAM" id="SSF52016">
    <property type="entry name" value="LeuD/IlvD-like"/>
    <property type="match status" value="1"/>
</dbReference>
<keyword evidence="11" id="KW-0408">Iron</keyword>
<evidence type="ECO:0000256" key="13">
    <source>
        <dbReference type="ARBA" id="ARBA00023136"/>
    </source>
</evidence>
<keyword evidence="12" id="KW-0411">Iron-sulfur</keyword>
<dbReference type="InterPro" id="IPR042096">
    <property type="entry name" value="Dihydro-acid_dehy_C"/>
</dbReference>
<dbReference type="HAMAP" id="MF_00012">
    <property type="entry name" value="IlvD"/>
    <property type="match status" value="1"/>
</dbReference>
<dbReference type="SUPFAM" id="SSF143975">
    <property type="entry name" value="IlvD/EDD N-terminal domain-like"/>
    <property type="match status" value="1"/>
</dbReference>
<keyword evidence="27" id="KW-1185">Reference proteome</keyword>
<dbReference type="PANTHER" id="PTHR21000">
    <property type="entry name" value="DIHYDROXY-ACID DEHYDRATASE DAD"/>
    <property type="match status" value="1"/>
</dbReference>
<comment type="subcellular location">
    <subcellularLocation>
        <location evidence="2">Membrane</location>
        <topology evidence="2">Single-pass membrane protein</topology>
    </subcellularLocation>
</comment>
<keyword evidence="7" id="KW-0479">Metal-binding</keyword>
<evidence type="ECO:0000256" key="9">
    <source>
        <dbReference type="ARBA" id="ARBA00022842"/>
    </source>
</evidence>
<keyword evidence="13" id="KW-0472">Membrane</keyword>
<dbReference type="PROSITE" id="PS00886">
    <property type="entry name" value="ILVD_EDD_1"/>
    <property type="match status" value="1"/>
</dbReference>
<evidence type="ECO:0000256" key="15">
    <source>
        <dbReference type="ARBA" id="ARBA00023304"/>
    </source>
</evidence>
<keyword evidence="9" id="KW-0460">Magnesium</keyword>
<feature type="domain" description="Wall-associated receptor kinase galacturonan-binding" evidence="24">
    <location>
        <begin position="858"/>
        <end position="914"/>
    </location>
</feature>
<evidence type="ECO:0000256" key="7">
    <source>
        <dbReference type="ARBA" id="ARBA00022723"/>
    </source>
</evidence>
<evidence type="ECO:0000256" key="21">
    <source>
        <dbReference type="ARBA" id="ARBA00052865"/>
    </source>
</evidence>
<name>A0ABR0QNY8_GOSAR</name>
<comment type="similarity">
    <text evidence="3">Belongs to the IlvD/Edd family.</text>
</comment>
<dbReference type="InterPro" id="IPR004404">
    <property type="entry name" value="DihydroxyA_deHydtase"/>
</dbReference>
<proteinExistence type="inferred from homology"/>
<evidence type="ECO:0000313" key="26">
    <source>
        <dbReference type="EMBL" id="KAK5841032.1"/>
    </source>
</evidence>
<keyword evidence="8" id="KW-0732">Signal</keyword>
<comment type="pathway">
    <text evidence="17">Amino-acid biosynthesis; L-valine biosynthesis; L-valine from pyruvate: step 3/4.</text>
</comment>
<dbReference type="PANTHER" id="PTHR21000:SF5">
    <property type="entry name" value="DIHYDROXY-ACID DEHYDRATASE, MITOCHONDRIAL"/>
    <property type="match status" value="1"/>
</dbReference>
<comment type="caution">
    <text evidence="26">The sequence shown here is derived from an EMBL/GenBank/DDBJ whole genome shotgun (WGS) entry which is preliminary data.</text>
</comment>
<dbReference type="Proteomes" id="UP001358586">
    <property type="component" value="Chromosome 3"/>
</dbReference>
<keyword evidence="14" id="KW-0456">Lyase</keyword>
<dbReference type="NCBIfam" id="TIGR00110">
    <property type="entry name" value="ilvD"/>
    <property type="match status" value="1"/>
</dbReference>
<reference evidence="26 27" key="1">
    <citation type="submission" date="2023-03" db="EMBL/GenBank/DDBJ databases">
        <title>WGS of Gossypium arboreum.</title>
        <authorList>
            <person name="Yu D."/>
        </authorList>
    </citation>
    <scope>NUCLEOTIDE SEQUENCE [LARGE SCALE GENOMIC DNA]</scope>
    <source>
        <tissue evidence="26">Leaf</tissue>
    </source>
</reference>
<evidence type="ECO:0000256" key="3">
    <source>
        <dbReference type="ARBA" id="ARBA00006486"/>
    </source>
</evidence>
<dbReference type="InterPro" id="IPR030934">
    <property type="entry name" value="Intein_C"/>
</dbReference>
<dbReference type="InterPro" id="IPR000581">
    <property type="entry name" value="ILV_EDD_N"/>
</dbReference>
<evidence type="ECO:0000256" key="12">
    <source>
        <dbReference type="ARBA" id="ARBA00023014"/>
    </source>
</evidence>
<feature type="domain" description="Dihydroxy-acid/6-phosphogluconate dehydratase N-terminal" evidence="23">
    <location>
        <begin position="83"/>
        <end position="400"/>
    </location>
</feature>
<evidence type="ECO:0000256" key="6">
    <source>
        <dbReference type="ARBA" id="ARBA00022714"/>
    </source>
</evidence>
<dbReference type="InterPro" id="IPR037237">
    <property type="entry name" value="IlvD/EDD_N"/>
</dbReference>
<comment type="cofactor">
    <cofactor evidence="20">
        <name>[2Fe-2S] cluster</name>
        <dbReference type="ChEBI" id="CHEBI:190135"/>
    </cofactor>
</comment>
<comment type="catalytic activity">
    <reaction evidence="16">
        <text>(2R)-2,3-dihydroxy-3-methylbutanoate = 3-methyl-2-oxobutanoate + H2O</text>
        <dbReference type="Rhea" id="RHEA:24809"/>
        <dbReference type="ChEBI" id="CHEBI:11851"/>
        <dbReference type="ChEBI" id="CHEBI:15377"/>
        <dbReference type="ChEBI" id="CHEBI:49072"/>
        <dbReference type="EC" id="4.2.1.9"/>
    </reaction>
    <physiologicalReaction direction="left-to-right" evidence="16">
        <dbReference type="Rhea" id="RHEA:24810"/>
    </physiologicalReaction>
</comment>